<evidence type="ECO:0000313" key="2">
    <source>
        <dbReference type="EMBL" id="SDX96931.1"/>
    </source>
</evidence>
<dbReference type="InterPro" id="IPR050266">
    <property type="entry name" value="AB_hydrolase_sf"/>
</dbReference>
<accession>A0A1H3G0Z6</accession>
<dbReference type="Proteomes" id="UP000199595">
    <property type="component" value="Unassembled WGS sequence"/>
</dbReference>
<organism evidence="2 3">
    <name type="scientific">Lutibacter oricola</name>
    <dbReference type="NCBI Taxonomy" id="762486"/>
    <lineage>
        <taxon>Bacteria</taxon>
        <taxon>Pseudomonadati</taxon>
        <taxon>Bacteroidota</taxon>
        <taxon>Flavobacteriia</taxon>
        <taxon>Flavobacteriales</taxon>
        <taxon>Flavobacteriaceae</taxon>
        <taxon>Lutibacter</taxon>
    </lineage>
</organism>
<gene>
    <name evidence="2" type="ORF">SAMN05444411_11310</name>
</gene>
<evidence type="ECO:0000259" key="1">
    <source>
        <dbReference type="Pfam" id="PF00561"/>
    </source>
</evidence>
<dbReference type="SUPFAM" id="SSF53474">
    <property type="entry name" value="alpha/beta-Hydrolases"/>
    <property type="match status" value="1"/>
</dbReference>
<sequence length="260" mass="29322">MQISYKNSTVNFTSTGKGSAIILLHGFLENNTMWNTTVVQLSKNFRVICIDLLGHGESENLGYVHTMEEQAKMVKAVLNSLRLRKYVLVGHSMGGYIALAFSKLFSNNVKGLCLMNSTALPDTEEKKINRDRGIIAVKQNYKTFIRIAIPMLFSEENRSVFSKEIKSITKEALKISTQGITAALEGMKIRKDQTSIYKTAKFPIQMIIGKQDPALDYNSLIEQTKNTSVKVIEYPDGHMSHIENEKDLIETLLKFAKQCF</sequence>
<dbReference type="PANTHER" id="PTHR43798">
    <property type="entry name" value="MONOACYLGLYCEROL LIPASE"/>
    <property type="match status" value="1"/>
</dbReference>
<dbReference type="InterPro" id="IPR000073">
    <property type="entry name" value="AB_hydrolase_1"/>
</dbReference>
<keyword evidence="3" id="KW-1185">Reference proteome</keyword>
<dbReference type="Pfam" id="PF00561">
    <property type="entry name" value="Abhydrolase_1"/>
    <property type="match status" value="1"/>
</dbReference>
<evidence type="ECO:0000313" key="3">
    <source>
        <dbReference type="Proteomes" id="UP000199595"/>
    </source>
</evidence>
<dbReference type="RefSeq" id="WP_090125966.1">
    <property type="nucleotide sequence ID" value="NZ_FNNJ01000013.1"/>
</dbReference>
<dbReference type="GO" id="GO:0016020">
    <property type="term" value="C:membrane"/>
    <property type="evidence" value="ECO:0007669"/>
    <property type="project" value="TreeGrafter"/>
</dbReference>
<proteinExistence type="predicted"/>
<dbReference type="InterPro" id="IPR029058">
    <property type="entry name" value="AB_hydrolase_fold"/>
</dbReference>
<dbReference type="EMBL" id="FNNJ01000013">
    <property type="protein sequence ID" value="SDX96931.1"/>
    <property type="molecule type" value="Genomic_DNA"/>
</dbReference>
<feature type="domain" description="AB hydrolase-1" evidence="1">
    <location>
        <begin position="20"/>
        <end position="244"/>
    </location>
</feature>
<dbReference type="PANTHER" id="PTHR43798:SF33">
    <property type="entry name" value="HYDROLASE, PUTATIVE (AFU_ORTHOLOGUE AFUA_2G14860)-RELATED"/>
    <property type="match status" value="1"/>
</dbReference>
<reference evidence="3" key="1">
    <citation type="submission" date="2016-10" db="EMBL/GenBank/DDBJ databases">
        <authorList>
            <person name="Varghese N."/>
            <person name="Submissions S."/>
        </authorList>
    </citation>
    <scope>NUCLEOTIDE SEQUENCE [LARGE SCALE GENOMIC DNA]</scope>
    <source>
        <strain evidence="3">DSM 24956</strain>
    </source>
</reference>
<protein>
    <submittedName>
        <fullName evidence="2">Pimeloyl-ACP methyl ester carboxylesterase</fullName>
    </submittedName>
</protein>
<dbReference type="PRINTS" id="PR00111">
    <property type="entry name" value="ABHYDROLASE"/>
</dbReference>
<dbReference type="OrthoDB" id="252464at2"/>
<dbReference type="Gene3D" id="3.40.50.1820">
    <property type="entry name" value="alpha/beta hydrolase"/>
    <property type="match status" value="1"/>
</dbReference>
<dbReference type="AlphaFoldDB" id="A0A1H3G0Z6"/>
<dbReference type="STRING" id="762486.SAMN05444411_11310"/>
<name>A0A1H3G0Z6_9FLAO</name>